<gene>
    <name evidence="2" type="ORF">CALCODRAFT_382499</name>
</gene>
<dbReference type="InParanoid" id="A0A165EBX0"/>
<keyword evidence="3" id="KW-1185">Reference proteome</keyword>
<sequence>MTGGTCGAQVGMRSDPVKSNETGEEMRGAHCKEELGSPTPVVGTTVSILAKMIKVRFQRSEDRLSLAHTLHRSPTSPVISHYRARSIPSEHVHFRARVLVLLFICQFVVSLQASRGQGSRLPNCVIDQRFQVGLVEKVSTSNDITTLREFFRHLTTNTLFSSRQRSSCHCFETELCHVDGRSDGDNFFTTGMLGLKAAD</sequence>
<evidence type="ECO:0000313" key="2">
    <source>
        <dbReference type="EMBL" id="KZT54533.1"/>
    </source>
</evidence>
<reference evidence="2 3" key="1">
    <citation type="journal article" date="2016" name="Mol. Biol. Evol.">
        <title>Comparative Genomics of Early-Diverging Mushroom-Forming Fungi Provides Insights into the Origins of Lignocellulose Decay Capabilities.</title>
        <authorList>
            <person name="Nagy L.G."/>
            <person name="Riley R."/>
            <person name="Tritt A."/>
            <person name="Adam C."/>
            <person name="Daum C."/>
            <person name="Floudas D."/>
            <person name="Sun H."/>
            <person name="Yadav J.S."/>
            <person name="Pangilinan J."/>
            <person name="Larsson K.H."/>
            <person name="Matsuura K."/>
            <person name="Barry K."/>
            <person name="Labutti K."/>
            <person name="Kuo R."/>
            <person name="Ohm R.A."/>
            <person name="Bhattacharya S.S."/>
            <person name="Shirouzu T."/>
            <person name="Yoshinaga Y."/>
            <person name="Martin F.M."/>
            <person name="Grigoriev I.V."/>
            <person name="Hibbett D.S."/>
        </authorList>
    </citation>
    <scope>NUCLEOTIDE SEQUENCE [LARGE SCALE GENOMIC DNA]</scope>
    <source>
        <strain evidence="2 3">HHB12733</strain>
    </source>
</reference>
<name>A0A165EBX0_9BASI</name>
<evidence type="ECO:0000313" key="3">
    <source>
        <dbReference type="Proteomes" id="UP000076842"/>
    </source>
</evidence>
<organism evidence="2 3">
    <name type="scientific">Calocera cornea HHB12733</name>
    <dbReference type="NCBI Taxonomy" id="1353952"/>
    <lineage>
        <taxon>Eukaryota</taxon>
        <taxon>Fungi</taxon>
        <taxon>Dikarya</taxon>
        <taxon>Basidiomycota</taxon>
        <taxon>Agaricomycotina</taxon>
        <taxon>Dacrymycetes</taxon>
        <taxon>Dacrymycetales</taxon>
        <taxon>Dacrymycetaceae</taxon>
        <taxon>Calocera</taxon>
    </lineage>
</organism>
<accession>A0A165EBX0</accession>
<dbReference type="AlphaFoldDB" id="A0A165EBX0"/>
<protein>
    <submittedName>
        <fullName evidence="2">Uncharacterized protein</fullName>
    </submittedName>
</protein>
<feature type="region of interest" description="Disordered" evidence="1">
    <location>
        <begin position="1"/>
        <end position="24"/>
    </location>
</feature>
<dbReference type="EMBL" id="KV424012">
    <property type="protein sequence ID" value="KZT54533.1"/>
    <property type="molecule type" value="Genomic_DNA"/>
</dbReference>
<proteinExistence type="predicted"/>
<evidence type="ECO:0000256" key="1">
    <source>
        <dbReference type="SAM" id="MobiDB-lite"/>
    </source>
</evidence>
<dbReference type="Proteomes" id="UP000076842">
    <property type="component" value="Unassembled WGS sequence"/>
</dbReference>